<dbReference type="SUPFAM" id="SSF52540">
    <property type="entry name" value="P-loop containing nucleoside triphosphate hydrolases"/>
    <property type="match status" value="1"/>
</dbReference>
<dbReference type="InterPro" id="IPR027417">
    <property type="entry name" value="P-loop_NTPase"/>
</dbReference>
<proteinExistence type="inferred from homology"/>
<protein>
    <recommendedName>
        <fullName evidence="7">ATP-dependent RNA helicase</fullName>
        <ecNumber evidence="7">3.6.4.13</ecNumber>
    </recommendedName>
</protein>
<dbReference type="SMART" id="SM00487">
    <property type="entry name" value="DEXDc"/>
    <property type="match status" value="1"/>
</dbReference>
<dbReference type="EMBL" id="KI913116">
    <property type="protein sequence ID" value="ETV87005.1"/>
    <property type="molecule type" value="Genomic_DNA"/>
</dbReference>
<name>W4H4R4_APHAT</name>
<keyword evidence="1 7" id="KW-0547">Nucleotide-binding</keyword>
<dbReference type="Pfam" id="PF00270">
    <property type="entry name" value="DEAD"/>
    <property type="match status" value="1"/>
</dbReference>
<evidence type="ECO:0000256" key="4">
    <source>
        <dbReference type="ARBA" id="ARBA00022840"/>
    </source>
</evidence>
<dbReference type="STRING" id="112090.W4H4R4"/>
<dbReference type="PROSITE" id="PS00039">
    <property type="entry name" value="DEAD_ATP_HELICASE"/>
    <property type="match status" value="1"/>
</dbReference>
<dbReference type="InterPro" id="IPR011545">
    <property type="entry name" value="DEAD/DEAH_box_helicase_dom"/>
</dbReference>
<comment type="catalytic activity">
    <reaction evidence="7">
        <text>ATP + H2O = ADP + phosphate + H(+)</text>
        <dbReference type="Rhea" id="RHEA:13065"/>
        <dbReference type="ChEBI" id="CHEBI:15377"/>
        <dbReference type="ChEBI" id="CHEBI:15378"/>
        <dbReference type="ChEBI" id="CHEBI:30616"/>
        <dbReference type="ChEBI" id="CHEBI:43474"/>
        <dbReference type="ChEBI" id="CHEBI:456216"/>
        <dbReference type="EC" id="3.6.4.13"/>
    </reaction>
</comment>
<feature type="region of interest" description="Disordered" evidence="8">
    <location>
        <begin position="71"/>
        <end position="141"/>
    </location>
</feature>
<dbReference type="GO" id="GO:0003723">
    <property type="term" value="F:RNA binding"/>
    <property type="evidence" value="ECO:0007669"/>
    <property type="project" value="UniProtKB-UniRule"/>
</dbReference>
<keyword evidence="3 7" id="KW-0347">Helicase</keyword>
<keyword evidence="4 7" id="KW-0067">ATP-binding</keyword>
<dbReference type="VEuPathDB" id="FungiDB:H257_02020"/>
<dbReference type="InterPro" id="IPR000629">
    <property type="entry name" value="RNA-helicase_DEAD-box_CS"/>
</dbReference>
<dbReference type="InterPro" id="IPR001650">
    <property type="entry name" value="Helicase_C-like"/>
</dbReference>
<dbReference type="PROSITE" id="PS51192">
    <property type="entry name" value="HELICASE_ATP_BIND_1"/>
    <property type="match status" value="1"/>
</dbReference>
<keyword evidence="5 7" id="KW-0694">RNA-binding</keyword>
<dbReference type="SMART" id="SM00490">
    <property type="entry name" value="HELICc"/>
    <property type="match status" value="1"/>
</dbReference>
<evidence type="ECO:0000256" key="5">
    <source>
        <dbReference type="ARBA" id="ARBA00022884"/>
    </source>
</evidence>
<sequence>MAKKQKRGPAAAKTTTTTMPAKKKFDKGWQRVDLSEQQMDGFDDGNAFELEELTDYTLEDDGFGGRVLIAGANNPSASKKEIKAPADKTSAVKAEPTAKATDKAATVAKNESSAKPDNKKAKKTTTSKSTEPTADNDTAVSKVSVSILSPSAAASSIAESGKKKKKRKRSKKATADDQATDATASDDEDDVIDHSAAIAAAAEEAIAVLPAWAKFKLHPTLNASLTRMAFTAPTLIQALTLTPAMIEQRDVVGAAPTGSGKTLAFGLPVLQYLLKSSSNEPRGKCRALILTPTRELAIQIVSHLQALIPDKRRIGIVSLVGGMAIQKQQRQLSYGPEIVVATPGRLWEVMESGETHHFDTLQDDLRFLIVDEADRMLQQGSFPQLETIFERVNKGKVLLAPKQENEDDDVASGQQLPVEASVIMLDDVLKQHANNNSDQAAASTDDDATPTSPPPKKFLRQTFLFSATMTLKNAGRYQTKKTKNPTALTMLESIMKRIGLRGKPAVVDLSAKESNAATKSSTTDAPAKVPRGGAEVTLPDGLELAQVECLDEHRNNVLYYFLTQYPGRTIVFLNAISGVRKLAGVLHLLKMPVFALHAEMQQKQRLKKLDQFRAHEKGILIATDVAARGLDIPSVDYVVHYHIPRSAETFVHRSGRTARASKHGLSISFVAPIDAKYHAQICNVLHRPSGFSMFPVDHKFLPLIKERVKLAESIFATDNNDNKQKSEATWFHQMAEAADLPFDDDMLEIAPSKDKGKVNNQRMELHHLLLEPLRPIGSKRKFYRLHEDMNSNKISHDGEYSSRDATADLMQKSKKHSLKRFRKR</sequence>
<evidence type="ECO:0000256" key="2">
    <source>
        <dbReference type="ARBA" id="ARBA00022801"/>
    </source>
</evidence>
<feature type="compositionally biased region" description="Polar residues" evidence="8">
    <location>
        <begin position="513"/>
        <end position="524"/>
    </location>
</feature>
<feature type="region of interest" description="Disordered" evidence="8">
    <location>
        <begin position="513"/>
        <end position="532"/>
    </location>
</feature>
<dbReference type="OrthoDB" id="4310724at2759"/>
<feature type="compositionally biased region" description="Low complexity" evidence="8">
    <location>
        <begin position="93"/>
        <end position="109"/>
    </location>
</feature>
<evidence type="ECO:0000259" key="11">
    <source>
        <dbReference type="PROSITE" id="PS51195"/>
    </source>
</evidence>
<dbReference type="CDD" id="cd18787">
    <property type="entry name" value="SF2_C_DEAD"/>
    <property type="match status" value="1"/>
</dbReference>
<dbReference type="InterPro" id="IPR014014">
    <property type="entry name" value="RNA_helicase_DEAD_Q_motif"/>
</dbReference>
<dbReference type="PROSITE" id="PS51194">
    <property type="entry name" value="HELICASE_CTER"/>
    <property type="match status" value="1"/>
</dbReference>
<evidence type="ECO:0000256" key="1">
    <source>
        <dbReference type="ARBA" id="ARBA00022741"/>
    </source>
</evidence>
<evidence type="ECO:0000256" key="3">
    <source>
        <dbReference type="ARBA" id="ARBA00022806"/>
    </source>
</evidence>
<feature type="domain" description="Helicase C-terminal" evidence="10">
    <location>
        <begin position="557"/>
        <end position="702"/>
    </location>
</feature>
<dbReference type="PROSITE" id="PS51195">
    <property type="entry name" value="Q_MOTIF"/>
    <property type="match status" value="1"/>
</dbReference>
<feature type="region of interest" description="Disordered" evidence="8">
    <location>
        <begin position="437"/>
        <end position="457"/>
    </location>
</feature>
<feature type="region of interest" description="Disordered" evidence="8">
    <location>
        <begin position="1"/>
        <end position="27"/>
    </location>
</feature>
<gene>
    <name evidence="12" type="ORF">H257_02020</name>
</gene>
<dbReference type="GO" id="GO:0005524">
    <property type="term" value="F:ATP binding"/>
    <property type="evidence" value="ECO:0007669"/>
    <property type="project" value="UniProtKB-UniRule"/>
</dbReference>
<feature type="short sequence motif" description="Q motif" evidence="6">
    <location>
        <begin position="210"/>
        <end position="238"/>
    </location>
</feature>
<dbReference type="GO" id="GO:0016787">
    <property type="term" value="F:hydrolase activity"/>
    <property type="evidence" value="ECO:0007669"/>
    <property type="project" value="UniProtKB-KW"/>
</dbReference>
<organism evidence="12">
    <name type="scientific">Aphanomyces astaci</name>
    <name type="common">Crayfish plague agent</name>
    <dbReference type="NCBI Taxonomy" id="112090"/>
    <lineage>
        <taxon>Eukaryota</taxon>
        <taxon>Sar</taxon>
        <taxon>Stramenopiles</taxon>
        <taxon>Oomycota</taxon>
        <taxon>Saprolegniomycetes</taxon>
        <taxon>Saprolegniales</taxon>
        <taxon>Verrucalvaceae</taxon>
        <taxon>Aphanomyces</taxon>
    </lineage>
</organism>
<reference evidence="12" key="1">
    <citation type="submission" date="2013-12" db="EMBL/GenBank/DDBJ databases">
        <title>The Genome Sequence of Aphanomyces astaci APO3.</title>
        <authorList>
            <consortium name="The Broad Institute Genomics Platform"/>
            <person name="Russ C."/>
            <person name="Tyler B."/>
            <person name="van West P."/>
            <person name="Dieguez-Uribeondo J."/>
            <person name="Young S.K."/>
            <person name="Zeng Q."/>
            <person name="Gargeya S."/>
            <person name="Fitzgerald M."/>
            <person name="Abouelleil A."/>
            <person name="Alvarado L."/>
            <person name="Chapman S.B."/>
            <person name="Gainer-Dewar J."/>
            <person name="Goldberg J."/>
            <person name="Griggs A."/>
            <person name="Gujja S."/>
            <person name="Hansen M."/>
            <person name="Howarth C."/>
            <person name="Imamovic A."/>
            <person name="Ireland A."/>
            <person name="Larimer J."/>
            <person name="McCowan C."/>
            <person name="Murphy C."/>
            <person name="Pearson M."/>
            <person name="Poon T.W."/>
            <person name="Priest M."/>
            <person name="Roberts A."/>
            <person name="Saif S."/>
            <person name="Shea T."/>
            <person name="Sykes S."/>
            <person name="Wortman J."/>
            <person name="Nusbaum C."/>
            <person name="Birren B."/>
        </authorList>
    </citation>
    <scope>NUCLEOTIDE SEQUENCE [LARGE SCALE GENOMIC DNA]</scope>
    <source>
        <strain evidence="12">APO3</strain>
    </source>
</reference>
<feature type="domain" description="DEAD-box RNA helicase Q" evidence="11">
    <location>
        <begin position="210"/>
        <end position="238"/>
    </location>
</feature>
<dbReference type="Pfam" id="PF00271">
    <property type="entry name" value="Helicase_C"/>
    <property type="match status" value="1"/>
</dbReference>
<keyword evidence="2 7" id="KW-0378">Hydrolase</keyword>
<dbReference type="AlphaFoldDB" id="W4H4R4"/>
<feature type="compositionally biased region" description="Basic residues" evidence="8">
    <location>
        <begin position="162"/>
        <end position="172"/>
    </location>
</feature>
<dbReference type="EC" id="3.6.4.13" evidence="7"/>
<evidence type="ECO:0000256" key="6">
    <source>
        <dbReference type="PROSITE-ProRule" id="PRU00552"/>
    </source>
</evidence>
<dbReference type="GeneID" id="20804016"/>
<evidence type="ECO:0000256" key="8">
    <source>
        <dbReference type="SAM" id="MobiDB-lite"/>
    </source>
</evidence>
<evidence type="ECO:0000313" key="12">
    <source>
        <dbReference type="EMBL" id="ETV87005.1"/>
    </source>
</evidence>
<feature type="compositionally biased region" description="Low complexity" evidence="8">
    <location>
        <begin position="9"/>
        <end position="20"/>
    </location>
</feature>
<dbReference type="GO" id="GO:0003724">
    <property type="term" value="F:RNA helicase activity"/>
    <property type="evidence" value="ECO:0007669"/>
    <property type="project" value="UniProtKB-EC"/>
</dbReference>
<feature type="region of interest" description="Disordered" evidence="8">
    <location>
        <begin position="154"/>
        <end position="188"/>
    </location>
</feature>
<evidence type="ECO:0000259" key="9">
    <source>
        <dbReference type="PROSITE" id="PS51192"/>
    </source>
</evidence>
<feature type="domain" description="Helicase ATP-binding" evidence="9">
    <location>
        <begin position="242"/>
        <end position="487"/>
    </location>
</feature>
<dbReference type="PANTHER" id="PTHR24031">
    <property type="entry name" value="RNA HELICASE"/>
    <property type="match status" value="1"/>
</dbReference>
<comment type="similarity">
    <text evidence="7">Belongs to the DEAD box helicase family.</text>
</comment>
<evidence type="ECO:0000259" key="10">
    <source>
        <dbReference type="PROSITE" id="PS51194"/>
    </source>
</evidence>
<dbReference type="RefSeq" id="XP_009823804.1">
    <property type="nucleotide sequence ID" value="XM_009825502.1"/>
</dbReference>
<evidence type="ECO:0000256" key="7">
    <source>
        <dbReference type="RuleBase" id="RU365068"/>
    </source>
</evidence>
<dbReference type="Gene3D" id="3.40.50.300">
    <property type="entry name" value="P-loop containing nucleotide triphosphate hydrolases"/>
    <property type="match status" value="2"/>
</dbReference>
<accession>W4H4R4</accession>
<comment type="domain">
    <text evidence="7">The Q motif is unique to and characteristic of the DEAD box family of RNA helicases and controls ATP binding and hydrolysis.</text>
</comment>
<dbReference type="InterPro" id="IPR014001">
    <property type="entry name" value="Helicase_ATP-bd"/>
</dbReference>
<comment type="function">
    <text evidence="7">RNA helicase.</text>
</comment>